<evidence type="ECO:0000259" key="2">
    <source>
        <dbReference type="Pfam" id="PF00117"/>
    </source>
</evidence>
<dbReference type="InterPro" id="IPR050472">
    <property type="entry name" value="Anth_synth/Amidotransfase"/>
</dbReference>
<dbReference type="PANTHER" id="PTHR43418">
    <property type="entry name" value="MULTIFUNCTIONAL TRYPTOPHAN BIOSYNTHESIS PROTEIN-RELATED"/>
    <property type="match status" value="1"/>
</dbReference>
<keyword evidence="1" id="KW-0315">Glutamine amidotransferase</keyword>
<sequence>MKILILDNYDSFTYNLVHMVEKITGNFPAVFRNDEISIADVGNFDIIMLSPGPGIPDEAGILKEVIKTYAGVKPIFGVCLGLQAITEVFGGKIINLDEVFHGVATEMIVTDKNATIFKDVPETFLAARYHSWAATDEGFPEEIQVTARDEDGLIQAIEHKIFPISAVQFHPESILTDVGEQLVTNFINSHLNLPKGKK</sequence>
<dbReference type="Proteomes" id="UP000307140">
    <property type="component" value="Unassembled WGS sequence"/>
</dbReference>
<dbReference type="GO" id="GO:0004049">
    <property type="term" value="F:anthranilate synthase activity"/>
    <property type="evidence" value="ECO:0007669"/>
    <property type="project" value="TreeGrafter"/>
</dbReference>
<evidence type="ECO:0000313" key="3">
    <source>
        <dbReference type="EMBL" id="TMM29545.1"/>
    </source>
</evidence>
<dbReference type="PRINTS" id="PR00099">
    <property type="entry name" value="CPSGATASE"/>
</dbReference>
<name>A0A5S3N2N0_9FLAO</name>
<proteinExistence type="predicted"/>
<organism evidence="3 4">
    <name type="scientific">Polaribacter aestuariivivens</name>
    <dbReference type="NCBI Taxonomy" id="2304626"/>
    <lineage>
        <taxon>Bacteria</taxon>
        <taxon>Pseudomonadati</taxon>
        <taxon>Bacteroidota</taxon>
        <taxon>Flavobacteriia</taxon>
        <taxon>Flavobacteriales</taxon>
        <taxon>Flavobacteriaceae</taxon>
    </lineage>
</organism>
<protein>
    <submittedName>
        <fullName evidence="3">Aminodeoxychorismate/anthranilate synthase component II</fullName>
    </submittedName>
</protein>
<dbReference type="OrthoDB" id="9786812at2"/>
<dbReference type="AlphaFoldDB" id="A0A5S3N2N0"/>
<accession>A0A5S3N2N0</accession>
<dbReference type="Pfam" id="PF00117">
    <property type="entry name" value="GATase"/>
    <property type="match status" value="1"/>
</dbReference>
<dbReference type="InterPro" id="IPR017926">
    <property type="entry name" value="GATASE"/>
</dbReference>
<keyword evidence="4" id="KW-1185">Reference proteome</keyword>
<dbReference type="GO" id="GO:0005829">
    <property type="term" value="C:cytosol"/>
    <property type="evidence" value="ECO:0007669"/>
    <property type="project" value="TreeGrafter"/>
</dbReference>
<dbReference type="InterPro" id="IPR029062">
    <property type="entry name" value="Class_I_gatase-like"/>
</dbReference>
<dbReference type="CDD" id="cd01743">
    <property type="entry name" value="GATase1_Anthranilate_Synthase"/>
    <property type="match status" value="1"/>
</dbReference>
<dbReference type="SUPFAM" id="SSF52317">
    <property type="entry name" value="Class I glutamine amidotransferase-like"/>
    <property type="match status" value="1"/>
</dbReference>
<comment type="caution">
    <text evidence="3">The sequence shown here is derived from an EMBL/GenBank/DDBJ whole genome shotgun (WGS) entry which is preliminary data.</text>
</comment>
<feature type="domain" description="Glutamine amidotransferase" evidence="2">
    <location>
        <begin position="4"/>
        <end position="187"/>
    </location>
</feature>
<evidence type="ECO:0000313" key="4">
    <source>
        <dbReference type="Proteomes" id="UP000307140"/>
    </source>
</evidence>
<dbReference type="NCBIfam" id="TIGR00566">
    <property type="entry name" value="trpG_papA"/>
    <property type="match status" value="1"/>
</dbReference>
<reference evidence="3 4" key="1">
    <citation type="submission" date="2019-05" db="EMBL/GenBank/DDBJ databases">
        <title>Polaribacter aestuariivivens sp. nov., isolated from a tidal flat.</title>
        <authorList>
            <person name="Yoon J.-H."/>
        </authorList>
    </citation>
    <scope>NUCLEOTIDE SEQUENCE [LARGE SCALE GENOMIC DNA]</scope>
    <source>
        <strain evidence="3 4">DBTF-3</strain>
    </source>
</reference>
<dbReference type="FunFam" id="3.40.50.880:FF:000003">
    <property type="entry name" value="Anthranilate synthase component II"/>
    <property type="match status" value="1"/>
</dbReference>
<gene>
    <name evidence="3" type="ORF">FDT66_10520</name>
</gene>
<evidence type="ECO:0000256" key="1">
    <source>
        <dbReference type="ARBA" id="ARBA00022962"/>
    </source>
</evidence>
<dbReference type="InterPro" id="IPR006221">
    <property type="entry name" value="TrpG/PapA_dom"/>
</dbReference>
<dbReference type="Gene3D" id="3.40.50.880">
    <property type="match status" value="1"/>
</dbReference>
<dbReference type="PRINTS" id="PR00097">
    <property type="entry name" value="ANTSNTHASEII"/>
</dbReference>
<dbReference type="RefSeq" id="WP_138536278.1">
    <property type="nucleotide sequence ID" value="NZ_VANR01000005.1"/>
</dbReference>
<dbReference type="PANTHER" id="PTHR43418:SF4">
    <property type="entry name" value="MULTIFUNCTIONAL TRYPTOPHAN BIOSYNTHESIS PROTEIN"/>
    <property type="match status" value="1"/>
</dbReference>
<dbReference type="PRINTS" id="PR00096">
    <property type="entry name" value="GATASE"/>
</dbReference>
<dbReference type="PROSITE" id="PS51273">
    <property type="entry name" value="GATASE_TYPE_1"/>
    <property type="match status" value="1"/>
</dbReference>
<dbReference type="GO" id="GO:0000162">
    <property type="term" value="P:L-tryptophan biosynthetic process"/>
    <property type="evidence" value="ECO:0007669"/>
    <property type="project" value="TreeGrafter"/>
</dbReference>
<dbReference type="EMBL" id="VANR01000005">
    <property type="protein sequence ID" value="TMM29545.1"/>
    <property type="molecule type" value="Genomic_DNA"/>
</dbReference>